<reference evidence="1 2" key="1">
    <citation type="submission" date="2019-02" db="EMBL/GenBank/DDBJ databases">
        <title>Deep-cultivation of Planctomycetes and their phenomic and genomic characterization uncovers novel biology.</title>
        <authorList>
            <person name="Wiegand S."/>
            <person name="Jogler M."/>
            <person name="Boedeker C."/>
            <person name="Pinto D."/>
            <person name="Vollmers J."/>
            <person name="Rivas-Marin E."/>
            <person name="Kohn T."/>
            <person name="Peeters S.H."/>
            <person name="Heuer A."/>
            <person name="Rast P."/>
            <person name="Oberbeckmann S."/>
            <person name="Bunk B."/>
            <person name="Jeske O."/>
            <person name="Meyerdierks A."/>
            <person name="Storesund J.E."/>
            <person name="Kallscheuer N."/>
            <person name="Luecker S."/>
            <person name="Lage O.M."/>
            <person name="Pohl T."/>
            <person name="Merkel B.J."/>
            <person name="Hornburger P."/>
            <person name="Mueller R.-W."/>
            <person name="Bruemmer F."/>
            <person name="Labrenz M."/>
            <person name="Spormann A.M."/>
            <person name="Op den Camp H."/>
            <person name="Overmann J."/>
            <person name="Amann R."/>
            <person name="Jetten M.S.M."/>
            <person name="Mascher T."/>
            <person name="Medema M.H."/>
            <person name="Devos D.P."/>
            <person name="Kaster A.-K."/>
            <person name="Ovreas L."/>
            <person name="Rohde M."/>
            <person name="Galperin M.Y."/>
            <person name="Jogler C."/>
        </authorList>
    </citation>
    <scope>NUCLEOTIDE SEQUENCE [LARGE SCALE GENOMIC DNA]</scope>
    <source>
        <strain evidence="1 2">Pla163</strain>
    </source>
</reference>
<proteinExistence type="predicted"/>
<keyword evidence="2" id="KW-1185">Reference proteome</keyword>
<accession>A0A518CXT7</accession>
<dbReference type="Proteomes" id="UP000319342">
    <property type="component" value="Chromosome"/>
</dbReference>
<evidence type="ECO:0000313" key="2">
    <source>
        <dbReference type="Proteomes" id="UP000319342"/>
    </source>
</evidence>
<protein>
    <recommendedName>
        <fullName evidence="3">Toprim domain-containing protein</fullName>
    </recommendedName>
</protein>
<evidence type="ECO:0008006" key="3">
    <source>
        <dbReference type="Google" id="ProtNLM"/>
    </source>
</evidence>
<gene>
    <name evidence="1" type="ORF">Pla163_11170</name>
</gene>
<evidence type="ECO:0000313" key="1">
    <source>
        <dbReference type="EMBL" id="QDU84016.1"/>
    </source>
</evidence>
<dbReference type="CDD" id="cd01029">
    <property type="entry name" value="TOPRIM_primases"/>
    <property type="match status" value="1"/>
</dbReference>
<organism evidence="1 2">
    <name type="scientific">Rohdeia mirabilis</name>
    <dbReference type="NCBI Taxonomy" id="2528008"/>
    <lineage>
        <taxon>Bacteria</taxon>
        <taxon>Pseudomonadati</taxon>
        <taxon>Planctomycetota</taxon>
        <taxon>Planctomycetia</taxon>
        <taxon>Planctomycetia incertae sedis</taxon>
        <taxon>Rohdeia</taxon>
    </lineage>
</organism>
<dbReference type="EMBL" id="CP036290">
    <property type="protein sequence ID" value="QDU84016.1"/>
    <property type="molecule type" value="Genomic_DNA"/>
</dbReference>
<name>A0A518CXT7_9BACT</name>
<dbReference type="Gene3D" id="3.40.1360.10">
    <property type="match status" value="1"/>
</dbReference>
<dbReference type="AlphaFoldDB" id="A0A518CXT7"/>
<sequence>MSPLEHVLVALERAGSRGRQVRNGWQYQCPAHDDARPSLHIRESDNGSVLLHDFAGCSTEAVVAALGLTMGSLFRDSGRTRSTRHLPITRAPRPAEEPSHGFESFDSAAAAYRHHFGPEHARWDYHDQHRQLVGSVLRWNRPGGKEVRPVSLLADGCWHRKAMPAPRPLYRLPDLWEGDEPFVVVEGEKCADAAVDYGLNATTSAGGSSAAVQTDWSPLAGQPVVIIPDRDAAGQRYADAVASILLRLDPRADVRLVELTDVPEGGDIADLLAMWRDEQ</sequence>
<dbReference type="InterPro" id="IPR034154">
    <property type="entry name" value="TOPRIM_DnaG/twinkle"/>
</dbReference>